<comment type="caution">
    <text evidence="4">The sequence shown here is derived from an EMBL/GenBank/DDBJ whole genome shotgun (WGS) entry which is preliminary data.</text>
</comment>
<dbReference type="SUPFAM" id="SSF49879">
    <property type="entry name" value="SMAD/FHA domain"/>
    <property type="match status" value="1"/>
</dbReference>
<dbReference type="CDD" id="cd00060">
    <property type="entry name" value="FHA"/>
    <property type="match status" value="1"/>
</dbReference>
<evidence type="ECO:0000313" key="5">
    <source>
        <dbReference type="Proteomes" id="UP000225108"/>
    </source>
</evidence>
<accession>A0A2G3PR58</accession>
<sequence>MVPVTAKHPVSVLPGRGIVLRRGPSLLLIDADPIRSSATLTDLAHLATEPLEQAGRVDGSRLRSLTKWLLANEDSSPDFAVVSTDRHGGLEVFVYGAASARVYVTEFATPEVIRGADAGFLVQRSYPSSVFAVALTIDEDDPLGGGPIGSGGLAPSEIFSLEKGAAPGAGVVLWPSASPSTDSAVYAVPAATPMTSAADEPTGAPVVVSPELVDTAMAVAETPLLPPALSVRLDDFDNYTAAGRAPLPIVGGRRRAASVRRGIAEPTLVPPRDVVGPADAALASAPTDVANRPVRPSDPKVSAREQQVQIQGLLCQNGHINDPRSPVCTRCGIRINRMTGAMVQGPRPPLGLLVIDDGTTYVVAGDLMIGRDPEPMVAARGGVAGTGIGPLDPIRINDTSGSMSRAHCELRLVDWDVRVVDAGSVNGTYVRLPRAPGWITLRRGQEAVLYPGSELRVGSRSLLFEAPHGRISDVR</sequence>
<dbReference type="Proteomes" id="UP000225108">
    <property type="component" value="Unassembled WGS sequence"/>
</dbReference>
<feature type="domain" description="FHA" evidence="3">
    <location>
        <begin position="367"/>
        <end position="435"/>
    </location>
</feature>
<gene>
    <name evidence="4" type="ORF">CSW57_03320</name>
</gene>
<dbReference type="PROSITE" id="PS50006">
    <property type="entry name" value="FHA_DOMAIN"/>
    <property type="match status" value="1"/>
</dbReference>
<proteinExistence type="predicted"/>
<reference evidence="4 5" key="1">
    <citation type="submission" date="2017-10" db="EMBL/GenBank/DDBJ databases">
        <title>The draft genome sequence of Williamsia sp. BULT 1.1 isolated from the semi-arid grassland soils from South Africa.</title>
        <authorList>
            <person name="Kabwe M.H."/>
            <person name="Govender N."/>
            <person name="Mutseka Lunga P."/>
            <person name="Vikram S."/>
            <person name="Makhalanyane T.P."/>
        </authorList>
    </citation>
    <scope>NUCLEOTIDE SEQUENCE [LARGE SCALE GENOMIC DNA]</scope>
    <source>
        <strain evidence="4 5">BULT 1.1</strain>
    </source>
</reference>
<dbReference type="InterPro" id="IPR008984">
    <property type="entry name" value="SMAD_FHA_dom_sf"/>
</dbReference>
<organism evidence="4 5">
    <name type="scientific">Williamsia marianensis</name>
    <dbReference type="NCBI Taxonomy" id="85044"/>
    <lineage>
        <taxon>Bacteria</taxon>
        <taxon>Bacillati</taxon>
        <taxon>Actinomycetota</taxon>
        <taxon>Actinomycetes</taxon>
        <taxon>Mycobacteriales</taxon>
        <taxon>Nocardiaceae</taxon>
        <taxon>Williamsia</taxon>
    </lineage>
</organism>
<evidence type="ECO:0000313" key="4">
    <source>
        <dbReference type="EMBL" id="PHV68284.1"/>
    </source>
</evidence>
<dbReference type="AlphaFoldDB" id="A0A2G3PR58"/>
<evidence type="ECO:0000256" key="1">
    <source>
        <dbReference type="ARBA" id="ARBA00022553"/>
    </source>
</evidence>
<dbReference type="Gene3D" id="2.60.200.20">
    <property type="match status" value="1"/>
</dbReference>
<dbReference type="InterPro" id="IPR000253">
    <property type="entry name" value="FHA_dom"/>
</dbReference>
<feature type="region of interest" description="Disordered" evidence="2">
    <location>
        <begin position="283"/>
        <end position="302"/>
    </location>
</feature>
<name>A0A2G3PR58_WILMA</name>
<evidence type="ECO:0000259" key="3">
    <source>
        <dbReference type="PROSITE" id="PS50006"/>
    </source>
</evidence>
<dbReference type="EMBL" id="PEBD01000004">
    <property type="protein sequence ID" value="PHV68284.1"/>
    <property type="molecule type" value="Genomic_DNA"/>
</dbReference>
<protein>
    <recommendedName>
        <fullName evidence="3">FHA domain-containing protein</fullName>
    </recommendedName>
</protein>
<evidence type="ECO:0000256" key="2">
    <source>
        <dbReference type="SAM" id="MobiDB-lite"/>
    </source>
</evidence>
<keyword evidence="1" id="KW-0597">Phosphoprotein</keyword>
<dbReference type="Pfam" id="PF00498">
    <property type="entry name" value="FHA"/>
    <property type="match status" value="1"/>
</dbReference>